<comment type="caution">
    <text evidence="13">The sequence shown here is derived from an EMBL/GenBank/DDBJ whole genome shotgun (WGS) entry which is preliminary data.</text>
</comment>
<keyword evidence="6" id="KW-0961">Cell wall biogenesis/degradation</keyword>
<feature type="active site" evidence="7">
    <location>
        <position position="142"/>
    </location>
</feature>
<dbReference type="InterPro" id="IPR018044">
    <property type="entry name" value="Peptidase_S11"/>
</dbReference>
<sequence>MTKLKIYLCNILIVLTFFFNILSVNAASNTNLEELATSDASSCENTDLWPTGPDIESESAILMDMNTGTVLYSKNMNEELYPASTTKIMTTLLALEHCNLDEVVTFSHNAVFSIEAGSSHIGITEGEQLTMEQCLYGIMLESANEVSNAVAEHVAGSIEEFANMMNEKATELGCQNTHFNNANGLPDENHYSSAYDLALIGRAAMQNETFRKITSTTTYTIPPTNLQEESRPLSNHHKMLPKRLYAYADCIGGKTGYTTVARQTLVTFAKRGDLELVCVVMKVESPNQYKDTAALFDWGFDNFQILNIADNEKKYNIENDSFYDTDTSIFGNTKSIVEINKNGEIILPNTASFSDAQSKLDYTNNDSNSFATLSYTYGDRNIGSTTIDLSNINLSEFNFSSSNSTSNNNSTMSTNSMKKSINSRNIILIVILVVMIIVIIGAGSLFLFKNYHFFKRKRIRKHRKMNRHFDDFNFKE</sequence>
<feature type="chain" id="PRO_5016438618" evidence="11">
    <location>
        <begin position="27"/>
        <end position="476"/>
    </location>
</feature>
<dbReference type="Proteomes" id="UP000247523">
    <property type="component" value="Unassembled WGS sequence"/>
</dbReference>
<name>A0A318EL84_9FIRM</name>
<proteinExistence type="inferred from homology"/>
<dbReference type="GO" id="GO:0009252">
    <property type="term" value="P:peptidoglycan biosynthetic process"/>
    <property type="evidence" value="ECO:0007669"/>
    <property type="project" value="UniProtKB-KW"/>
</dbReference>
<organism evidence="13 14">
    <name type="scientific">Lachnotalea glycerini</name>
    <dbReference type="NCBI Taxonomy" id="1763509"/>
    <lineage>
        <taxon>Bacteria</taxon>
        <taxon>Bacillati</taxon>
        <taxon>Bacillota</taxon>
        <taxon>Clostridia</taxon>
        <taxon>Lachnospirales</taxon>
        <taxon>Lachnospiraceae</taxon>
        <taxon>Lachnotalea</taxon>
    </lineage>
</organism>
<keyword evidence="10" id="KW-0472">Membrane</keyword>
<gene>
    <name evidence="13" type="ORF">C8E03_11831</name>
</gene>
<evidence type="ECO:0000256" key="7">
    <source>
        <dbReference type="PIRSR" id="PIRSR618044-1"/>
    </source>
</evidence>
<evidence type="ECO:0000256" key="2">
    <source>
        <dbReference type="ARBA" id="ARBA00022729"/>
    </source>
</evidence>
<evidence type="ECO:0000256" key="8">
    <source>
        <dbReference type="PIRSR" id="PIRSR618044-2"/>
    </source>
</evidence>
<dbReference type="GO" id="GO:0006508">
    <property type="term" value="P:proteolysis"/>
    <property type="evidence" value="ECO:0007669"/>
    <property type="project" value="InterPro"/>
</dbReference>
<keyword evidence="10" id="KW-0812">Transmembrane</keyword>
<dbReference type="Gene3D" id="3.40.710.10">
    <property type="entry name" value="DD-peptidase/beta-lactamase superfamily"/>
    <property type="match status" value="1"/>
</dbReference>
<feature type="domain" description="Peptidase S11 D-alanyl-D-alanine carboxypeptidase A N-terminal" evidence="12">
    <location>
        <begin position="52"/>
        <end position="283"/>
    </location>
</feature>
<feature type="transmembrane region" description="Helical" evidence="10">
    <location>
        <begin position="426"/>
        <end position="448"/>
    </location>
</feature>
<keyword evidence="4" id="KW-0133">Cell shape</keyword>
<keyword evidence="13" id="KW-0645">Protease</keyword>
<dbReference type="InterPro" id="IPR012338">
    <property type="entry name" value="Beta-lactam/transpept-like"/>
</dbReference>
<feature type="signal peptide" evidence="11">
    <location>
        <begin position="1"/>
        <end position="26"/>
    </location>
</feature>
<keyword evidence="3" id="KW-0378">Hydrolase</keyword>
<evidence type="ECO:0000256" key="4">
    <source>
        <dbReference type="ARBA" id="ARBA00022960"/>
    </source>
</evidence>
<comment type="similarity">
    <text evidence="1 9">Belongs to the peptidase S11 family.</text>
</comment>
<keyword evidence="5" id="KW-0573">Peptidoglycan synthesis</keyword>
<dbReference type="AlphaFoldDB" id="A0A318EL84"/>
<dbReference type="PANTHER" id="PTHR21581:SF33">
    <property type="entry name" value="D-ALANYL-D-ALANINE CARBOXYPEPTIDASE DACB"/>
    <property type="match status" value="1"/>
</dbReference>
<reference evidence="13 14" key="1">
    <citation type="submission" date="2018-05" db="EMBL/GenBank/DDBJ databases">
        <title>Genomic Encyclopedia of Type Strains, Phase IV (KMG-IV): sequencing the most valuable type-strain genomes for metagenomic binning, comparative biology and taxonomic classification.</title>
        <authorList>
            <person name="Goeker M."/>
        </authorList>
    </citation>
    <scope>NUCLEOTIDE SEQUENCE [LARGE SCALE GENOMIC DNA]</scope>
    <source>
        <strain evidence="13 14">DSM 28816</strain>
    </source>
</reference>
<protein>
    <submittedName>
        <fullName evidence="13">D-alanyl-D-alanine carboxypeptidase (Penicillin-binding protein 5/6)</fullName>
    </submittedName>
</protein>
<evidence type="ECO:0000259" key="12">
    <source>
        <dbReference type="Pfam" id="PF00768"/>
    </source>
</evidence>
<evidence type="ECO:0000256" key="10">
    <source>
        <dbReference type="SAM" id="Phobius"/>
    </source>
</evidence>
<evidence type="ECO:0000256" key="6">
    <source>
        <dbReference type="ARBA" id="ARBA00023316"/>
    </source>
</evidence>
<accession>A0A318EL84</accession>
<feature type="active site" description="Acyl-ester intermediate" evidence="7">
    <location>
        <position position="84"/>
    </location>
</feature>
<evidence type="ECO:0000256" key="3">
    <source>
        <dbReference type="ARBA" id="ARBA00022801"/>
    </source>
</evidence>
<keyword evidence="2 11" id="KW-0732">Signal</keyword>
<evidence type="ECO:0000256" key="1">
    <source>
        <dbReference type="ARBA" id="ARBA00007164"/>
    </source>
</evidence>
<dbReference type="GO" id="GO:0071555">
    <property type="term" value="P:cell wall organization"/>
    <property type="evidence" value="ECO:0007669"/>
    <property type="project" value="UniProtKB-KW"/>
</dbReference>
<dbReference type="InterPro" id="IPR001967">
    <property type="entry name" value="Peptidase_S11_N"/>
</dbReference>
<feature type="binding site" evidence="8">
    <location>
        <position position="254"/>
    </location>
    <ligand>
        <name>substrate</name>
    </ligand>
</feature>
<evidence type="ECO:0000256" key="5">
    <source>
        <dbReference type="ARBA" id="ARBA00022984"/>
    </source>
</evidence>
<dbReference type="RefSeq" id="WP_110291943.1">
    <property type="nucleotide sequence ID" value="NZ_QICS01000018.1"/>
</dbReference>
<evidence type="ECO:0000256" key="11">
    <source>
        <dbReference type="SAM" id="SignalP"/>
    </source>
</evidence>
<dbReference type="PRINTS" id="PR00725">
    <property type="entry name" value="DADACBPTASE1"/>
</dbReference>
<feature type="active site" description="Proton acceptor" evidence="7">
    <location>
        <position position="87"/>
    </location>
</feature>
<evidence type="ECO:0000313" key="14">
    <source>
        <dbReference type="Proteomes" id="UP000247523"/>
    </source>
</evidence>
<dbReference type="Pfam" id="PF00768">
    <property type="entry name" value="Peptidase_S11"/>
    <property type="match status" value="1"/>
</dbReference>
<dbReference type="GO" id="GO:0008360">
    <property type="term" value="P:regulation of cell shape"/>
    <property type="evidence" value="ECO:0007669"/>
    <property type="project" value="UniProtKB-KW"/>
</dbReference>
<dbReference type="GO" id="GO:0009002">
    <property type="term" value="F:serine-type D-Ala-D-Ala carboxypeptidase activity"/>
    <property type="evidence" value="ECO:0007669"/>
    <property type="project" value="InterPro"/>
</dbReference>
<dbReference type="SUPFAM" id="SSF56601">
    <property type="entry name" value="beta-lactamase/transpeptidase-like"/>
    <property type="match status" value="1"/>
</dbReference>
<keyword evidence="13" id="KW-0121">Carboxypeptidase</keyword>
<keyword evidence="10" id="KW-1133">Transmembrane helix</keyword>
<evidence type="ECO:0000313" key="13">
    <source>
        <dbReference type="EMBL" id="PXV85322.1"/>
    </source>
</evidence>
<dbReference type="PANTHER" id="PTHR21581">
    <property type="entry name" value="D-ALANYL-D-ALANINE CARBOXYPEPTIDASE"/>
    <property type="match status" value="1"/>
</dbReference>
<dbReference type="EMBL" id="QICS01000018">
    <property type="protein sequence ID" value="PXV85322.1"/>
    <property type="molecule type" value="Genomic_DNA"/>
</dbReference>
<evidence type="ECO:0000256" key="9">
    <source>
        <dbReference type="RuleBase" id="RU004016"/>
    </source>
</evidence>